<dbReference type="AlphaFoldDB" id="A0A4U0FDH9"/>
<reference evidence="1 2" key="1">
    <citation type="submission" date="2019-04" db="EMBL/GenBank/DDBJ databases">
        <title>Cohnella sp. nov., isolated from soil.</title>
        <authorList>
            <person name="Kim W."/>
        </authorList>
    </citation>
    <scope>NUCLEOTIDE SEQUENCE [LARGE SCALE GENOMIC DNA]</scope>
    <source>
        <strain evidence="1 2">CAU 1483</strain>
    </source>
</reference>
<comment type="caution">
    <text evidence="1">The sequence shown here is derived from an EMBL/GenBank/DDBJ whole genome shotgun (WGS) entry which is preliminary data.</text>
</comment>
<gene>
    <name evidence="1" type="ORF">E5161_08600</name>
</gene>
<organism evidence="1 2">
    <name type="scientific">Cohnella pontilimi</name>
    <dbReference type="NCBI Taxonomy" id="2564100"/>
    <lineage>
        <taxon>Bacteria</taxon>
        <taxon>Bacillati</taxon>
        <taxon>Bacillota</taxon>
        <taxon>Bacilli</taxon>
        <taxon>Bacillales</taxon>
        <taxon>Paenibacillaceae</taxon>
        <taxon>Cohnella</taxon>
    </lineage>
</organism>
<keyword evidence="2" id="KW-1185">Reference proteome</keyword>
<dbReference type="InterPro" id="IPR036291">
    <property type="entry name" value="NAD(P)-bd_dom_sf"/>
</dbReference>
<dbReference type="RefSeq" id="WP_136777304.1">
    <property type="nucleotide sequence ID" value="NZ_SUPK01000003.1"/>
</dbReference>
<dbReference type="SUPFAM" id="SSF51735">
    <property type="entry name" value="NAD(P)-binding Rossmann-fold domains"/>
    <property type="match status" value="1"/>
</dbReference>
<dbReference type="EMBL" id="SUPK01000003">
    <property type="protein sequence ID" value="TJY42885.1"/>
    <property type="molecule type" value="Genomic_DNA"/>
</dbReference>
<evidence type="ECO:0008006" key="3">
    <source>
        <dbReference type="Google" id="ProtNLM"/>
    </source>
</evidence>
<dbReference type="Proteomes" id="UP000309673">
    <property type="component" value="Unassembled WGS sequence"/>
</dbReference>
<evidence type="ECO:0000313" key="2">
    <source>
        <dbReference type="Proteomes" id="UP000309673"/>
    </source>
</evidence>
<proteinExistence type="predicted"/>
<sequence length="83" mass="9672">MAKFRVVVLEQEPMAPDHPFREMEQVILTPHTAWYSEQSERELKRKVAQNASDVLTGYYPLYLVNPAVQRVVDLKVKQTEQSL</sequence>
<dbReference type="OrthoDB" id="9805416at2"/>
<accession>A0A4U0FDH9</accession>
<evidence type="ECO:0000313" key="1">
    <source>
        <dbReference type="EMBL" id="TJY42885.1"/>
    </source>
</evidence>
<dbReference type="Gene3D" id="3.40.50.720">
    <property type="entry name" value="NAD(P)-binding Rossmann-like Domain"/>
    <property type="match status" value="2"/>
</dbReference>
<name>A0A4U0FDH9_9BACL</name>
<protein>
    <recommendedName>
        <fullName evidence="3">D-isomer specific 2-hydroxyacid dehydrogenase NAD-binding domain-containing protein</fullName>
    </recommendedName>
</protein>